<protein>
    <recommendedName>
        <fullName evidence="4">DUF1783-domain-containing protein</fullName>
    </recommendedName>
</protein>
<sequence>MFRSRIFSTIRPILARTWASPQTKRLAHHKTNVVQRELPQVQTKSRIPYYIGGAVLGGLVWIVGLGGALNYQRLSSSVVTGTLFMVRYDPRVIQLLGDKIDYADKWPWITGTVNHFKGKVCISFDIAGDNGERGRVRFSSLRRGEQWHTVEFVMVRESDGKTVDLGDEFELSDTGAPVTSSTSLA</sequence>
<feature type="transmembrane region" description="Helical" evidence="1">
    <location>
        <begin position="47"/>
        <end position="69"/>
    </location>
</feature>
<proteinExistence type="predicted"/>
<dbReference type="GO" id="GO:0033617">
    <property type="term" value="P:mitochondrial respiratory chain complex IV assembly"/>
    <property type="evidence" value="ECO:0007669"/>
    <property type="project" value="InterPro"/>
</dbReference>
<keyword evidence="1" id="KW-0472">Membrane</keyword>
<name>A0A8H7RVH8_9FUNG</name>
<evidence type="ECO:0008006" key="4">
    <source>
        <dbReference type="Google" id="ProtNLM"/>
    </source>
</evidence>
<keyword evidence="1" id="KW-0812">Transmembrane</keyword>
<dbReference type="InterPro" id="IPR014807">
    <property type="entry name" value="Coa1"/>
</dbReference>
<gene>
    <name evidence="2" type="ORF">INT45_005634</name>
</gene>
<keyword evidence="1" id="KW-1133">Transmembrane helix</keyword>
<reference evidence="2 3" key="1">
    <citation type="submission" date="2020-12" db="EMBL/GenBank/DDBJ databases">
        <title>Metabolic potential, ecology and presence of endohyphal bacteria is reflected in genomic diversity of Mucoromycotina.</title>
        <authorList>
            <person name="Muszewska A."/>
            <person name="Okrasinska A."/>
            <person name="Steczkiewicz K."/>
            <person name="Drgas O."/>
            <person name="Orlowska M."/>
            <person name="Perlinska-Lenart U."/>
            <person name="Aleksandrzak-Piekarczyk T."/>
            <person name="Szatraj K."/>
            <person name="Zielenkiewicz U."/>
            <person name="Pilsyk S."/>
            <person name="Malc E."/>
            <person name="Mieczkowski P."/>
            <person name="Kruszewska J.S."/>
            <person name="Biernat P."/>
            <person name="Pawlowska J."/>
        </authorList>
    </citation>
    <scope>NUCLEOTIDE SEQUENCE [LARGE SCALE GENOMIC DNA]</scope>
    <source>
        <strain evidence="2 3">CBS 142.35</strain>
    </source>
</reference>
<dbReference type="GO" id="GO:0005743">
    <property type="term" value="C:mitochondrial inner membrane"/>
    <property type="evidence" value="ECO:0007669"/>
    <property type="project" value="TreeGrafter"/>
</dbReference>
<organism evidence="2 3">
    <name type="scientific">Circinella minor</name>
    <dbReference type="NCBI Taxonomy" id="1195481"/>
    <lineage>
        <taxon>Eukaryota</taxon>
        <taxon>Fungi</taxon>
        <taxon>Fungi incertae sedis</taxon>
        <taxon>Mucoromycota</taxon>
        <taxon>Mucoromycotina</taxon>
        <taxon>Mucoromycetes</taxon>
        <taxon>Mucorales</taxon>
        <taxon>Lichtheimiaceae</taxon>
        <taxon>Circinella</taxon>
    </lineage>
</organism>
<dbReference type="PANTHER" id="PTHR28523">
    <property type="entry name" value="CYTOCHROME C OXIDASE ASSEMBLY FACTOR 1"/>
    <property type="match status" value="1"/>
</dbReference>
<accession>A0A8H7RVH8</accession>
<evidence type="ECO:0000256" key="1">
    <source>
        <dbReference type="SAM" id="Phobius"/>
    </source>
</evidence>
<dbReference type="Pfam" id="PF08695">
    <property type="entry name" value="Coa1"/>
    <property type="match status" value="1"/>
</dbReference>
<dbReference type="AlphaFoldDB" id="A0A8H7RVH8"/>
<evidence type="ECO:0000313" key="3">
    <source>
        <dbReference type="Proteomes" id="UP000646827"/>
    </source>
</evidence>
<comment type="caution">
    <text evidence="2">The sequence shown here is derived from an EMBL/GenBank/DDBJ whole genome shotgun (WGS) entry which is preliminary data.</text>
</comment>
<dbReference type="EMBL" id="JAEPRB010000271">
    <property type="protein sequence ID" value="KAG2217804.1"/>
    <property type="molecule type" value="Genomic_DNA"/>
</dbReference>
<evidence type="ECO:0000313" key="2">
    <source>
        <dbReference type="EMBL" id="KAG2217804.1"/>
    </source>
</evidence>
<keyword evidence="3" id="KW-1185">Reference proteome</keyword>
<dbReference type="InterPro" id="IPR042432">
    <property type="entry name" value="Coa1_fungi"/>
</dbReference>
<dbReference type="OrthoDB" id="2100652at2759"/>
<dbReference type="Proteomes" id="UP000646827">
    <property type="component" value="Unassembled WGS sequence"/>
</dbReference>
<dbReference type="PANTHER" id="PTHR28523:SF1">
    <property type="entry name" value="CYTOCHROME C OXIDASE ASSEMBLY FACTOR 1"/>
    <property type="match status" value="1"/>
</dbReference>